<reference evidence="2 3" key="1">
    <citation type="submission" date="2008-05" db="EMBL/GenBank/DDBJ databases">
        <title>Complete sequence of Chlorobium limicola DSM 245.</title>
        <authorList>
            <consortium name="US DOE Joint Genome Institute"/>
            <person name="Lucas S."/>
            <person name="Copeland A."/>
            <person name="Lapidus A."/>
            <person name="Glavina del Rio T."/>
            <person name="Dalin E."/>
            <person name="Tice H."/>
            <person name="Bruce D."/>
            <person name="Goodwin L."/>
            <person name="Pitluck S."/>
            <person name="Schmutz J."/>
            <person name="Larimer F."/>
            <person name="Land M."/>
            <person name="Hauser L."/>
            <person name="Kyrpides N."/>
            <person name="Ovchinnikova G."/>
            <person name="Zhao F."/>
            <person name="Li T."/>
            <person name="Liu Z."/>
            <person name="Overmann J."/>
            <person name="Bryant D.A."/>
            <person name="Richardson P."/>
        </authorList>
    </citation>
    <scope>NUCLEOTIDE SEQUENCE [LARGE SCALE GENOMIC DNA]</scope>
    <source>
        <strain evidence="3">DSM 245 / NBRC 103803 / 6330</strain>
    </source>
</reference>
<dbReference type="Proteomes" id="UP000008841">
    <property type="component" value="Chromosome"/>
</dbReference>
<dbReference type="KEGG" id="cli:Clim_1120"/>
<dbReference type="EMBL" id="CP001097">
    <property type="protein sequence ID" value="ACD90189.1"/>
    <property type="molecule type" value="Genomic_DNA"/>
</dbReference>
<dbReference type="RefSeq" id="WP_012466066.1">
    <property type="nucleotide sequence ID" value="NC_010803.1"/>
</dbReference>
<dbReference type="STRING" id="290315.Clim_1120"/>
<evidence type="ECO:0000313" key="3">
    <source>
        <dbReference type="Proteomes" id="UP000008841"/>
    </source>
</evidence>
<keyword evidence="1" id="KW-0812">Transmembrane</keyword>
<dbReference type="HOGENOM" id="CLU_1583582_0_0_10"/>
<dbReference type="AlphaFoldDB" id="B3ECB4"/>
<sequence precursor="true">MLGFKRERKKKASVTFLQIFTEQVQAHTKTFHSNKMHANGYCRSPAMPADDFFRAAAYLQRLTFPFIMYLSILLFADRFRGSKERLGLGLEGYRSLSLLPGYKKRIQCELVKDDKSGSGAARNVYRHCGTADRRETSADMAGNACRDFCLLITGGIVAAEQCDHRATN</sequence>
<gene>
    <name evidence="2" type="ordered locus">Clim_1120</name>
</gene>
<proteinExistence type="predicted"/>
<keyword evidence="1" id="KW-0472">Membrane</keyword>
<keyword evidence="1" id="KW-1133">Transmembrane helix</keyword>
<accession>B3ECB4</accession>
<evidence type="ECO:0000313" key="2">
    <source>
        <dbReference type="EMBL" id="ACD90189.1"/>
    </source>
</evidence>
<organism evidence="2 3">
    <name type="scientific">Chlorobium limicola (strain DSM 245 / NBRC 103803 / 6330)</name>
    <dbReference type="NCBI Taxonomy" id="290315"/>
    <lineage>
        <taxon>Bacteria</taxon>
        <taxon>Pseudomonadati</taxon>
        <taxon>Chlorobiota</taxon>
        <taxon>Chlorobiia</taxon>
        <taxon>Chlorobiales</taxon>
        <taxon>Chlorobiaceae</taxon>
        <taxon>Chlorobium/Pelodictyon group</taxon>
        <taxon>Chlorobium</taxon>
    </lineage>
</organism>
<feature type="transmembrane region" description="Helical" evidence="1">
    <location>
        <begin position="55"/>
        <end position="76"/>
    </location>
</feature>
<name>B3ECB4_CHLL2</name>
<evidence type="ECO:0000256" key="1">
    <source>
        <dbReference type="SAM" id="Phobius"/>
    </source>
</evidence>
<protein>
    <submittedName>
        <fullName evidence="2">Uncharacterized protein</fullName>
    </submittedName>
</protein>
<dbReference type="OrthoDB" id="256906at2"/>